<dbReference type="CDD" id="cd13692">
    <property type="entry name" value="PBP2_BztA"/>
    <property type="match status" value="1"/>
</dbReference>
<feature type="chain" id="PRO_5019351326" evidence="4">
    <location>
        <begin position="29"/>
        <end position="348"/>
    </location>
</feature>
<dbReference type="InterPro" id="IPR001638">
    <property type="entry name" value="Solute-binding_3/MltF_N"/>
</dbReference>
<evidence type="ECO:0000256" key="3">
    <source>
        <dbReference type="ARBA" id="ARBA00022729"/>
    </source>
</evidence>
<evidence type="ECO:0000256" key="2">
    <source>
        <dbReference type="ARBA" id="ARBA00022448"/>
    </source>
</evidence>
<dbReference type="EMBL" id="QWEY01000016">
    <property type="protein sequence ID" value="RGP35394.1"/>
    <property type="molecule type" value="Genomic_DNA"/>
</dbReference>
<dbReference type="SUPFAM" id="SSF53850">
    <property type="entry name" value="Periplasmic binding protein-like II"/>
    <property type="match status" value="1"/>
</dbReference>
<feature type="domain" description="Solute-binding protein family 3/N-terminal" evidence="5">
    <location>
        <begin position="43"/>
        <end position="273"/>
    </location>
</feature>
<evidence type="ECO:0000256" key="1">
    <source>
        <dbReference type="ARBA" id="ARBA00010333"/>
    </source>
</evidence>
<keyword evidence="2" id="KW-0813">Transport</keyword>
<evidence type="ECO:0000256" key="4">
    <source>
        <dbReference type="SAM" id="SignalP"/>
    </source>
</evidence>
<proteinExistence type="inferred from homology"/>
<evidence type="ECO:0000313" key="6">
    <source>
        <dbReference type="EMBL" id="RGP35394.1"/>
    </source>
</evidence>
<name>A0A411YWX6_9RHOB</name>
<dbReference type="PANTHER" id="PTHR30085">
    <property type="entry name" value="AMINO ACID ABC TRANSPORTER PERMEASE"/>
    <property type="match status" value="1"/>
</dbReference>
<dbReference type="Gene3D" id="3.40.190.10">
    <property type="entry name" value="Periplasmic binding protein-like II"/>
    <property type="match status" value="2"/>
</dbReference>
<dbReference type="InterPro" id="IPR051455">
    <property type="entry name" value="Bact_solute-bind_prot3"/>
</dbReference>
<protein>
    <submittedName>
        <fullName evidence="6">Amino acid ABC transporter substrate-binding protein</fullName>
    </submittedName>
</protein>
<accession>A0A411YWX6</accession>
<reference evidence="6 7" key="1">
    <citation type="submission" date="2018-08" db="EMBL/GenBank/DDBJ databases">
        <title>Flavobacterium tibetense sp. nov., isolated from a wetland YonghuCo on Tibetan Plateau.</title>
        <authorList>
            <person name="Phurbu D."/>
            <person name="Lu H."/>
            <person name="Xing P."/>
        </authorList>
    </citation>
    <scope>NUCLEOTIDE SEQUENCE [LARGE SCALE GENOMIC DNA]</scope>
    <source>
        <strain evidence="6 7">DJC</strain>
    </source>
</reference>
<evidence type="ECO:0000259" key="5">
    <source>
        <dbReference type="SMART" id="SM00062"/>
    </source>
</evidence>
<gene>
    <name evidence="6" type="ORF">D1012_20120</name>
</gene>
<keyword evidence="7" id="KW-1185">Reference proteome</keyword>
<dbReference type="OrthoDB" id="9777941at2"/>
<dbReference type="AlphaFoldDB" id="A0A411YWX6"/>
<comment type="similarity">
    <text evidence="1">Belongs to the bacterial solute-binding protein 3 family.</text>
</comment>
<sequence>MKDLTKVFHSGVASATLAVMLLSVAPAAAESGDTIKAIIARGELLCGVHPSRPGFAAPDDKGNWAGFEADYCRALAAVVFGDATKVRFVALSSQQRFPGIQSGEVDVLARNVSATMGRDVSLGLNFTPPIFYTGTGFLVHVDSGIEKLEDLDGATICMAPGSTTEQNIASLFSARGMSYTPIVIEDNKQLVANYVEGRCDALAKDKAALPGVRAIDTENPEEHKMLPGIFSKEPLAMAVRQGDDHWYDLVKWTVYATFVGEEMGVSQANVDEMLQSPDPDVQIMLGVTGDLGEKMGVSQDWAYQAIKQVGNYEDIYLRHFGPGTPIELDRDLNQQWVDGGILYGFPIK</sequence>
<dbReference type="Proteomes" id="UP000284547">
    <property type="component" value="Unassembled WGS sequence"/>
</dbReference>
<comment type="caution">
    <text evidence="6">The sequence shown here is derived from an EMBL/GenBank/DDBJ whole genome shotgun (WGS) entry which is preliminary data.</text>
</comment>
<feature type="signal peptide" evidence="4">
    <location>
        <begin position="1"/>
        <end position="28"/>
    </location>
</feature>
<evidence type="ECO:0000313" key="7">
    <source>
        <dbReference type="Proteomes" id="UP000284547"/>
    </source>
</evidence>
<dbReference type="PANTHER" id="PTHR30085:SF7">
    <property type="entry name" value="AMINO-ACID ABC TRANSPORTER-BINDING PROTEIN YHDW-RELATED"/>
    <property type="match status" value="1"/>
</dbReference>
<dbReference type="Pfam" id="PF00497">
    <property type="entry name" value="SBP_bac_3"/>
    <property type="match status" value="1"/>
</dbReference>
<keyword evidence="3 4" id="KW-0732">Signal</keyword>
<organism evidence="6 7">
    <name type="scientific">Pseudotabrizicola alkalilacus</name>
    <dbReference type="NCBI Taxonomy" id="2305252"/>
    <lineage>
        <taxon>Bacteria</taxon>
        <taxon>Pseudomonadati</taxon>
        <taxon>Pseudomonadota</taxon>
        <taxon>Alphaproteobacteria</taxon>
        <taxon>Rhodobacterales</taxon>
        <taxon>Paracoccaceae</taxon>
        <taxon>Pseudotabrizicola</taxon>
    </lineage>
</organism>
<dbReference type="GO" id="GO:0006865">
    <property type="term" value="P:amino acid transport"/>
    <property type="evidence" value="ECO:0007669"/>
    <property type="project" value="TreeGrafter"/>
</dbReference>
<dbReference type="SMART" id="SM00062">
    <property type="entry name" value="PBPb"/>
    <property type="match status" value="1"/>
</dbReference>